<keyword evidence="16" id="KW-1185">Reference proteome</keyword>
<evidence type="ECO:0000256" key="9">
    <source>
        <dbReference type="ARBA" id="ARBA00023150"/>
    </source>
</evidence>
<dbReference type="Proteomes" id="UP001637994">
    <property type="component" value="Unassembled WGS sequence"/>
</dbReference>
<evidence type="ECO:0000256" key="5">
    <source>
        <dbReference type="ARBA" id="ARBA00022741"/>
    </source>
</evidence>
<reference evidence="15 16" key="1">
    <citation type="journal article" date="2025" name="Anaerobe">
        <title>Description of Anaerococcus kampingiae sp. nov., Anaerococcus groningensis sp. nov., Anaerococcus martiniensis sp. nov., and Anaerococcus cruorum sp. nov., isolated from human clinical specimens.</title>
        <authorList>
            <person name="Boiten K.E."/>
            <person name="Meijer J."/>
            <person name="van Wezel E.M."/>
            <person name="Veloo A.C.M."/>
        </authorList>
    </citation>
    <scope>NUCLEOTIDE SEQUENCE [LARGE SCALE GENOMIC DNA]</scope>
    <source>
        <strain evidence="15 16">ENR0874</strain>
    </source>
</reference>
<dbReference type="SFLD" id="SFLDS00029">
    <property type="entry name" value="Radical_SAM"/>
    <property type="match status" value="1"/>
</dbReference>
<feature type="binding site" evidence="12">
    <location>
        <position position="67"/>
    </location>
    <ligand>
        <name>S-adenosyl-L-methionine</name>
        <dbReference type="ChEBI" id="CHEBI:59789"/>
    </ligand>
</feature>
<feature type="domain" description="Radical SAM core" evidence="14">
    <location>
        <begin position="4"/>
        <end position="219"/>
    </location>
</feature>
<evidence type="ECO:0000256" key="2">
    <source>
        <dbReference type="ARBA" id="ARBA00022485"/>
    </source>
</evidence>
<dbReference type="SUPFAM" id="SSF102114">
    <property type="entry name" value="Radical SAM enzymes"/>
    <property type="match status" value="1"/>
</dbReference>
<dbReference type="GO" id="GO:0061798">
    <property type="term" value="F:GTP 3',8'-cyclase activity"/>
    <property type="evidence" value="ECO:0007669"/>
    <property type="project" value="UniProtKB-EC"/>
</dbReference>
<feature type="binding site" evidence="12">
    <location>
        <position position="26"/>
    </location>
    <ligand>
        <name>S-adenosyl-L-methionine</name>
        <dbReference type="ChEBI" id="CHEBI:59789"/>
    </ligand>
</feature>
<feature type="binding site" evidence="12">
    <location>
        <position position="13"/>
    </location>
    <ligand>
        <name>GTP</name>
        <dbReference type="ChEBI" id="CHEBI:37565"/>
    </ligand>
</feature>
<dbReference type="InterPro" id="IPR050105">
    <property type="entry name" value="MoCo_biosynth_MoaA/MoaC"/>
</dbReference>
<comment type="catalytic activity">
    <reaction evidence="11 12">
        <text>GTP + AH2 + S-adenosyl-L-methionine = (8S)-3',8-cyclo-7,8-dihydroguanosine 5'-triphosphate + 5'-deoxyadenosine + L-methionine + A + H(+)</text>
        <dbReference type="Rhea" id="RHEA:49576"/>
        <dbReference type="ChEBI" id="CHEBI:13193"/>
        <dbReference type="ChEBI" id="CHEBI:15378"/>
        <dbReference type="ChEBI" id="CHEBI:17319"/>
        <dbReference type="ChEBI" id="CHEBI:17499"/>
        <dbReference type="ChEBI" id="CHEBI:37565"/>
        <dbReference type="ChEBI" id="CHEBI:57844"/>
        <dbReference type="ChEBI" id="CHEBI:59789"/>
        <dbReference type="ChEBI" id="CHEBI:131766"/>
        <dbReference type="EC" id="4.1.99.22"/>
    </reaction>
</comment>
<keyword evidence="4 12" id="KW-0479">Metal-binding</keyword>
<dbReference type="InterPro" id="IPR006638">
    <property type="entry name" value="Elp3/MiaA/NifB-like_rSAM"/>
</dbReference>
<feature type="binding site" evidence="12">
    <location>
        <position position="262"/>
    </location>
    <ligand>
        <name>[4Fe-4S] cluster</name>
        <dbReference type="ChEBI" id="CHEBI:49883"/>
        <label>2</label>
        <note>4Fe-4S-substrate</note>
    </ligand>
</feature>
<organism evidence="15 16">
    <name type="scientific">Anaerococcus kampingae</name>
    <dbReference type="NCBI Taxonomy" id="3115614"/>
    <lineage>
        <taxon>Bacteria</taxon>
        <taxon>Bacillati</taxon>
        <taxon>Bacillota</taxon>
        <taxon>Tissierellia</taxon>
        <taxon>Tissierellales</taxon>
        <taxon>Peptoniphilaceae</taxon>
        <taxon>Anaerococcus</taxon>
    </lineage>
</organism>
<comment type="function">
    <text evidence="12">Catalyzes the cyclization of GTP to (8S)-3',8-cyclo-7,8-dihydroguanosine 5'-triphosphate.</text>
</comment>
<dbReference type="NCBIfam" id="TIGR02666">
    <property type="entry name" value="moaA"/>
    <property type="match status" value="1"/>
</dbReference>
<evidence type="ECO:0000256" key="10">
    <source>
        <dbReference type="ARBA" id="ARBA00023239"/>
    </source>
</evidence>
<dbReference type="InterPro" id="IPR010505">
    <property type="entry name" value="MoaA_twitch"/>
</dbReference>
<feature type="binding site" evidence="12">
    <location>
        <position position="118"/>
    </location>
    <ligand>
        <name>S-adenosyl-L-methionine</name>
        <dbReference type="ChEBI" id="CHEBI:59789"/>
    </ligand>
</feature>
<accession>A0ABW9MBS1</accession>
<feature type="binding site" evidence="12">
    <location>
        <position position="245"/>
    </location>
    <ligand>
        <name>[4Fe-4S] cluster</name>
        <dbReference type="ChEBI" id="CHEBI:49883"/>
        <label>2</label>
        <note>4Fe-4S-substrate</note>
    </ligand>
</feature>
<dbReference type="SFLD" id="SFLDG01386">
    <property type="entry name" value="main_SPASM_domain-containing"/>
    <property type="match status" value="1"/>
</dbReference>
<evidence type="ECO:0000256" key="7">
    <source>
        <dbReference type="ARBA" id="ARBA00023014"/>
    </source>
</evidence>
<feature type="binding site" evidence="12">
    <location>
        <position position="248"/>
    </location>
    <ligand>
        <name>[4Fe-4S] cluster</name>
        <dbReference type="ChEBI" id="CHEBI:49883"/>
        <label>2</label>
        <note>4Fe-4S-substrate</note>
    </ligand>
</feature>
<comment type="cofactor">
    <cofactor evidence="12">
        <name>[4Fe-4S] cluster</name>
        <dbReference type="ChEBI" id="CHEBI:49883"/>
    </cofactor>
    <text evidence="12">Binds 2 [4Fe-4S] clusters. Binds 1 [4Fe-4S] cluster coordinated with 3 cysteines and an exchangeable S-adenosyl-L-methionine and 1 [4Fe-4S] cluster coordinated with 3 cysteines and the GTP-derived substrate.</text>
</comment>
<dbReference type="Pfam" id="PF06463">
    <property type="entry name" value="Mob_synth_C"/>
    <property type="match status" value="1"/>
</dbReference>
<feature type="compositionally biased region" description="Polar residues" evidence="13">
    <location>
        <begin position="301"/>
        <end position="312"/>
    </location>
</feature>
<dbReference type="Gene3D" id="3.20.20.70">
    <property type="entry name" value="Aldolase class I"/>
    <property type="match status" value="1"/>
</dbReference>
<dbReference type="RefSeq" id="WP_410035319.1">
    <property type="nucleotide sequence ID" value="NZ_JBGMEF010000015.1"/>
</dbReference>
<dbReference type="SFLD" id="SFLDG01383">
    <property type="entry name" value="cyclic_pyranopterin_phosphate"/>
    <property type="match status" value="1"/>
</dbReference>
<dbReference type="SFLD" id="SFLDG01067">
    <property type="entry name" value="SPASM/twitch_domain_containing"/>
    <property type="match status" value="1"/>
</dbReference>
<feature type="binding site" evidence="12">
    <location>
        <begin position="250"/>
        <end position="252"/>
    </location>
    <ligand>
        <name>GTP</name>
        <dbReference type="ChEBI" id="CHEBI:37565"/>
    </ligand>
</feature>
<dbReference type="CDD" id="cd21117">
    <property type="entry name" value="Twitch_MoaA"/>
    <property type="match status" value="1"/>
</dbReference>
<keyword evidence="3 12" id="KW-0949">S-adenosyl-L-methionine</keyword>
<evidence type="ECO:0000256" key="11">
    <source>
        <dbReference type="ARBA" id="ARBA00048697"/>
    </source>
</evidence>
<dbReference type="EC" id="4.1.99.22" evidence="1 12"/>
<feature type="binding site" evidence="12">
    <location>
        <position position="63"/>
    </location>
    <ligand>
        <name>GTP</name>
        <dbReference type="ChEBI" id="CHEBI:37565"/>
    </ligand>
</feature>
<dbReference type="PANTHER" id="PTHR22960:SF0">
    <property type="entry name" value="MOLYBDENUM COFACTOR BIOSYNTHESIS PROTEIN 1"/>
    <property type="match status" value="1"/>
</dbReference>
<keyword evidence="6 12" id="KW-0408">Iron</keyword>
<feature type="binding site" evidence="12">
    <location>
        <position position="24"/>
    </location>
    <ligand>
        <name>[4Fe-4S] cluster</name>
        <dbReference type="ChEBI" id="CHEBI:49883"/>
        <label>1</label>
        <note>4Fe-4S-S-AdoMet</note>
    </ligand>
</feature>
<dbReference type="PROSITE" id="PS51918">
    <property type="entry name" value="RADICAL_SAM"/>
    <property type="match status" value="1"/>
</dbReference>
<evidence type="ECO:0000256" key="1">
    <source>
        <dbReference type="ARBA" id="ARBA00012167"/>
    </source>
</evidence>
<keyword evidence="2 12" id="KW-0004">4Fe-4S</keyword>
<evidence type="ECO:0000256" key="3">
    <source>
        <dbReference type="ARBA" id="ARBA00022691"/>
    </source>
</evidence>
<evidence type="ECO:0000256" key="8">
    <source>
        <dbReference type="ARBA" id="ARBA00023134"/>
    </source>
</evidence>
<name>A0ABW9MBS1_9FIRM</name>
<dbReference type="EMBL" id="JBGMEF010000015">
    <property type="protein sequence ID" value="MFO3666734.1"/>
    <property type="molecule type" value="Genomic_DNA"/>
</dbReference>
<dbReference type="InterPro" id="IPR040064">
    <property type="entry name" value="MoaA-like"/>
</dbReference>
<dbReference type="InterPro" id="IPR013785">
    <property type="entry name" value="Aldolase_TIM"/>
</dbReference>
<evidence type="ECO:0000313" key="15">
    <source>
        <dbReference type="EMBL" id="MFO3666734.1"/>
    </source>
</evidence>
<comment type="similarity">
    <text evidence="12">Belongs to the radical SAM superfamily. MoaA family.</text>
</comment>
<comment type="pathway">
    <text evidence="12">Cofactor biosynthesis; molybdopterin biosynthesis.</text>
</comment>
<dbReference type="InterPro" id="IPR013483">
    <property type="entry name" value="MoaA"/>
</dbReference>
<keyword evidence="8 12" id="KW-0342">GTP-binding</keyword>
<dbReference type="InterPro" id="IPR007197">
    <property type="entry name" value="rSAM"/>
</dbReference>
<keyword evidence="9 12" id="KW-0501">Molybdenum cofactor biosynthesis</keyword>
<feature type="binding site" evidence="12">
    <location>
        <position position="154"/>
    </location>
    <ligand>
        <name>GTP</name>
        <dbReference type="ChEBI" id="CHEBI:37565"/>
    </ligand>
</feature>
<dbReference type="HAMAP" id="MF_01225_B">
    <property type="entry name" value="MoaA_B"/>
    <property type="match status" value="1"/>
</dbReference>
<keyword evidence="5 12" id="KW-0547">Nucleotide-binding</keyword>
<feature type="binding site" evidence="12">
    <location>
        <position position="188"/>
    </location>
    <ligand>
        <name>S-adenosyl-L-methionine</name>
        <dbReference type="ChEBI" id="CHEBI:59789"/>
    </ligand>
</feature>
<dbReference type="SMART" id="SM00729">
    <property type="entry name" value="Elp3"/>
    <property type="match status" value="1"/>
</dbReference>
<dbReference type="PANTHER" id="PTHR22960">
    <property type="entry name" value="MOLYBDOPTERIN COFACTOR SYNTHESIS PROTEIN A"/>
    <property type="match status" value="1"/>
</dbReference>
<evidence type="ECO:0000256" key="6">
    <source>
        <dbReference type="ARBA" id="ARBA00023004"/>
    </source>
</evidence>
<feature type="binding site" evidence="12">
    <location>
        <position position="27"/>
    </location>
    <ligand>
        <name>[4Fe-4S] cluster</name>
        <dbReference type="ChEBI" id="CHEBI:49883"/>
        <label>1</label>
        <note>4Fe-4S-S-AdoMet</note>
    </ligand>
</feature>
<dbReference type="Pfam" id="PF04055">
    <property type="entry name" value="Radical_SAM"/>
    <property type="match status" value="1"/>
</dbReference>
<gene>
    <name evidence="12 15" type="primary">moaA</name>
    <name evidence="15" type="ORF">ACCQ42_02985</name>
</gene>
<evidence type="ECO:0000259" key="14">
    <source>
        <dbReference type="PROSITE" id="PS51918"/>
    </source>
</evidence>
<proteinExistence type="inferred from homology"/>
<dbReference type="InterPro" id="IPR058240">
    <property type="entry name" value="rSAM_sf"/>
</dbReference>
<feature type="region of interest" description="Disordered" evidence="13">
    <location>
        <begin position="293"/>
        <end position="312"/>
    </location>
</feature>
<keyword evidence="7 12" id="KW-0411">Iron-sulfur</keyword>
<evidence type="ECO:0000313" key="16">
    <source>
        <dbReference type="Proteomes" id="UP001637994"/>
    </source>
</evidence>
<sequence>MKDKFGREISYLRISVTDRCNFRCKYCMGDRGIDLLKHEDILSFEEICQTVEIMVGLGIKKIRLTGGEPFARRGLMDLVEMLAKIDGIEDLAITTNGSMVYDKLERLKELGISRLNFSLDTLDREKFKQITKSDGFDEVIRSINKAIDLGFKVKINVVLIKGFNDNEISDFVALTKDKPIEVRFIELMPIGADLAFDKNNYKENSTLLKDYEKKDLGFDGVSRTYKINGHMGKVGLISPLSHKFCGDCNRIRLTSDGKLKACLHSKDEISIKGLSRPDKERLIKATIYNKPQSHKLDESGSESARTMSSIGG</sequence>
<dbReference type="PROSITE" id="PS01305">
    <property type="entry name" value="MOAA_NIFB_PQQE"/>
    <property type="match status" value="1"/>
</dbReference>
<dbReference type="InterPro" id="IPR000385">
    <property type="entry name" value="MoaA_NifB_PqqE_Fe-S-bd_CS"/>
</dbReference>
<comment type="caution">
    <text evidence="15">The sequence shown here is derived from an EMBL/GenBank/DDBJ whole genome shotgun (WGS) entry which is preliminary data.</text>
</comment>
<feature type="binding site" evidence="12">
    <location>
        <position position="20"/>
    </location>
    <ligand>
        <name>[4Fe-4S] cluster</name>
        <dbReference type="ChEBI" id="CHEBI:49883"/>
        <label>1</label>
        <note>4Fe-4S-S-AdoMet</note>
    </ligand>
</feature>
<evidence type="ECO:0000256" key="13">
    <source>
        <dbReference type="SAM" id="MobiDB-lite"/>
    </source>
</evidence>
<protein>
    <recommendedName>
        <fullName evidence="1 12">GTP 3',8-cyclase</fullName>
        <ecNumber evidence="1 12">4.1.99.22</ecNumber>
    </recommendedName>
    <alternativeName>
        <fullName evidence="12">Molybdenum cofactor biosynthesis protein A</fullName>
    </alternativeName>
</protein>
<dbReference type="CDD" id="cd01335">
    <property type="entry name" value="Radical_SAM"/>
    <property type="match status" value="1"/>
</dbReference>
<keyword evidence="10 12" id="KW-0456">Lyase</keyword>
<feature type="binding site" evidence="12">
    <location>
        <position position="94"/>
    </location>
    <ligand>
        <name>GTP</name>
        <dbReference type="ChEBI" id="CHEBI:37565"/>
    </ligand>
</feature>
<evidence type="ECO:0000256" key="4">
    <source>
        <dbReference type="ARBA" id="ARBA00022723"/>
    </source>
</evidence>
<comment type="subunit">
    <text evidence="12">Monomer and homodimer.</text>
</comment>
<evidence type="ECO:0000256" key="12">
    <source>
        <dbReference type="HAMAP-Rule" id="MF_01225"/>
    </source>
</evidence>